<protein>
    <recommendedName>
        <fullName evidence="4">General stress protein</fullName>
    </recommendedName>
</protein>
<feature type="compositionally biased region" description="Basic and acidic residues" evidence="1">
    <location>
        <begin position="113"/>
        <end position="131"/>
    </location>
</feature>
<evidence type="ECO:0000313" key="3">
    <source>
        <dbReference type="EMBL" id="CAA9406387.1"/>
    </source>
</evidence>
<organism evidence="3">
    <name type="scientific">uncultured Pyrinomonadaceae bacterium</name>
    <dbReference type="NCBI Taxonomy" id="2283094"/>
    <lineage>
        <taxon>Bacteria</taxon>
        <taxon>Pseudomonadati</taxon>
        <taxon>Acidobacteriota</taxon>
        <taxon>Blastocatellia</taxon>
        <taxon>Blastocatellales</taxon>
        <taxon>Pyrinomonadaceae</taxon>
        <taxon>environmental samples</taxon>
    </lineage>
</organism>
<dbReference type="AlphaFoldDB" id="A0A6J4P8I4"/>
<gene>
    <name evidence="3" type="ORF">AVDCRST_MAG74-1967</name>
</gene>
<sequence length="167" mass="17877">MKYEYEKEQTKATTKLSYLLIGGGIGAVLALLLAPKSGEELRGDIADVTRKGIEKGKETATVVGERAGDYYEVTREKAGAFYSTAQEKAGALSEKAKGAVSSASNPFSAALEAGKDAYAEEKRRTETRAIAEGRPSYPVQKGNQFSDASKDAISSDVMPDTNRENQV</sequence>
<evidence type="ECO:0008006" key="4">
    <source>
        <dbReference type="Google" id="ProtNLM"/>
    </source>
</evidence>
<feature type="region of interest" description="Disordered" evidence="1">
    <location>
        <begin position="113"/>
        <end position="167"/>
    </location>
</feature>
<dbReference type="PANTHER" id="PTHR35792">
    <property type="entry name" value="GENERAL STRESS PROTEIN"/>
    <property type="match status" value="1"/>
</dbReference>
<keyword evidence="2" id="KW-0472">Membrane</keyword>
<proteinExistence type="predicted"/>
<keyword evidence="2" id="KW-1133">Transmembrane helix</keyword>
<dbReference type="Pfam" id="PF12732">
    <property type="entry name" value="YtxH"/>
    <property type="match status" value="1"/>
</dbReference>
<reference evidence="3" key="1">
    <citation type="submission" date="2020-02" db="EMBL/GenBank/DDBJ databases">
        <authorList>
            <person name="Meier V. D."/>
        </authorList>
    </citation>
    <scope>NUCLEOTIDE SEQUENCE</scope>
    <source>
        <strain evidence="3">AVDCRST_MAG74</strain>
    </source>
</reference>
<name>A0A6J4P8I4_9BACT</name>
<dbReference type="PANTHER" id="PTHR35792:SF2">
    <property type="entry name" value="GENERAL STRESS PROTEIN"/>
    <property type="match status" value="1"/>
</dbReference>
<dbReference type="InterPro" id="IPR024623">
    <property type="entry name" value="YtxH"/>
</dbReference>
<accession>A0A6J4P8I4</accession>
<evidence type="ECO:0000256" key="1">
    <source>
        <dbReference type="SAM" id="MobiDB-lite"/>
    </source>
</evidence>
<keyword evidence="2" id="KW-0812">Transmembrane</keyword>
<feature type="transmembrane region" description="Helical" evidence="2">
    <location>
        <begin position="16"/>
        <end position="34"/>
    </location>
</feature>
<dbReference type="InterPro" id="IPR052928">
    <property type="entry name" value="Desiccation-related_membrane"/>
</dbReference>
<dbReference type="EMBL" id="CADCUR010000174">
    <property type="protein sequence ID" value="CAA9406387.1"/>
    <property type="molecule type" value="Genomic_DNA"/>
</dbReference>
<evidence type="ECO:0000256" key="2">
    <source>
        <dbReference type="SAM" id="Phobius"/>
    </source>
</evidence>